<dbReference type="InterPro" id="IPR041700">
    <property type="entry name" value="OMP_b-brl_3"/>
</dbReference>
<comment type="caution">
    <text evidence="11">The sequence shown here is derived from an EMBL/GenBank/DDBJ whole genome shotgun (WGS) entry which is preliminary data.</text>
</comment>
<keyword evidence="4" id="KW-0812">Transmembrane</keyword>
<reference evidence="12" key="1">
    <citation type="journal article" date="2019" name="Int. J. Syst. Evol. Microbiol.">
        <title>The Global Catalogue of Microorganisms (GCM) 10K type strain sequencing project: providing services to taxonomists for standard genome sequencing and annotation.</title>
        <authorList>
            <consortium name="The Broad Institute Genomics Platform"/>
            <consortium name="The Broad Institute Genome Sequencing Center for Infectious Disease"/>
            <person name="Wu L."/>
            <person name="Ma J."/>
        </authorList>
    </citation>
    <scope>NUCLEOTIDE SEQUENCE [LARGE SCALE GENOMIC DNA]</scope>
    <source>
        <strain evidence="12">CGMCC 4.1782</strain>
    </source>
</reference>
<protein>
    <submittedName>
        <fullName evidence="11">Outer membrane beta-barrel protein</fullName>
    </submittedName>
</protein>
<evidence type="ECO:0000256" key="2">
    <source>
        <dbReference type="ARBA" id="ARBA00022448"/>
    </source>
</evidence>
<keyword evidence="7" id="KW-0998">Cell outer membrane</keyword>
<evidence type="ECO:0000256" key="3">
    <source>
        <dbReference type="ARBA" id="ARBA00022452"/>
    </source>
</evidence>
<evidence type="ECO:0000256" key="5">
    <source>
        <dbReference type="ARBA" id="ARBA00022729"/>
    </source>
</evidence>
<evidence type="ECO:0000313" key="11">
    <source>
        <dbReference type="EMBL" id="MFD2244681.1"/>
    </source>
</evidence>
<keyword evidence="12" id="KW-1185">Reference proteome</keyword>
<dbReference type="Pfam" id="PF13620">
    <property type="entry name" value="CarboxypepD_reg"/>
    <property type="match status" value="1"/>
</dbReference>
<evidence type="ECO:0000256" key="6">
    <source>
        <dbReference type="ARBA" id="ARBA00023136"/>
    </source>
</evidence>
<name>A0ABW5CQK1_9BACT</name>
<evidence type="ECO:0000256" key="8">
    <source>
        <dbReference type="SAM" id="MobiDB-lite"/>
    </source>
</evidence>
<dbReference type="InterPro" id="IPR036942">
    <property type="entry name" value="Beta-barrel_TonB_sf"/>
</dbReference>
<comment type="subcellular location">
    <subcellularLocation>
        <location evidence="1">Cell outer membrane</location>
        <topology evidence="1">Multi-pass membrane protein</topology>
    </subcellularLocation>
</comment>
<dbReference type="PANTHER" id="PTHR30069">
    <property type="entry name" value="TONB-DEPENDENT OUTER MEMBRANE RECEPTOR"/>
    <property type="match status" value="1"/>
</dbReference>
<feature type="chain" id="PRO_5046754931" evidence="9">
    <location>
        <begin position="20"/>
        <end position="932"/>
    </location>
</feature>
<gene>
    <name evidence="11" type="ORF">ACFSKP_00350</name>
</gene>
<feature type="signal peptide" evidence="9">
    <location>
        <begin position="1"/>
        <end position="19"/>
    </location>
</feature>
<keyword evidence="5 9" id="KW-0732">Signal</keyword>
<proteinExistence type="predicted"/>
<dbReference type="Gene3D" id="2.170.130.10">
    <property type="entry name" value="TonB-dependent receptor, plug domain"/>
    <property type="match status" value="1"/>
</dbReference>
<feature type="compositionally biased region" description="Gly residues" evidence="8">
    <location>
        <begin position="920"/>
        <end position="932"/>
    </location>
</feature>
<dbReference type="EMBL" id="JBHUIM010000001">
    <property type="protein sequence ID" value="MFD2244681.1"/>
    <property type="molecule type" value="Genomic_DNA"/>
</dbReference>
<dbReference type="Proteomes" id="UP001597374">
    <property type="component" value="Unassembled WGS sequence"/>
</dbReference>
<sequence length="932" mass="105853">MRKLFSLLVLLISVSQAYAQAVFGTVQSGTDKSPLPGASVVLKPTAEAGMLTTVTDTEGAFRFDRVKSGVYTLEVRFLGFSVLSRNVQVQQGAVDVGVLALQEENNKLSEVQVVGRAQLGEQKGDTSQFNAKAFKTTADASAEDLVTKMPGVTIQDGKVQAQGEDVKQVMIDGKRYTGEDVNTAIRNLSADMIESVQVFDGQSDRAAFSGFDDGNRVKTLNFTTKKDRRQGYMGKASAGYGTDDRYMVGASVNYFNNNRRITVTGLTNNINMFDFSVGETPGGGMRGRRGGWGGGSPTGIINTNNFGLNYNDMWGKKIEVSGNYDYSSRDILNKQYRYRQNISGDRLGQIYTENSENDNTEESHRFNFRLQYNINENNRLLVTPNISVQRNDNATNRSANTVDGEGTMLTESQNRNNADNNSLNFNNNILFSHRFGTSGRILTTNFNTRYNRFDGDAFQLENTQNFENSDLNVNRNQFIKTDRENFSWSGNMDYSQRLGENSRLQLEYSIGNQQNDSDRRTYDFVENEGRYSDLNTPYSNTFKSDYLSQNFGPSYQYRTEKTRFQLNARYQYATLQSENQFPRDYRLKRNFSNLLPSAEYEYKISKNTNLNINYRTSTDVPSVEQLQDVLDISNPLQARIGNPELDQDYQNRLNIRFRRFDPETNRVFFVGMFGSMTQNYIANSVYTGEVPFALPADYVRQPGARITRPVNMDGYWNVRSFFNYGQPINFISSNLNVHGSVGYSRIPGMIDEQVNYANNTSLGAGINLSSNISEKVDFTVWTNSNYNLVENTLRTNQNNNYFTQNTNLRYNWIIWKGLVYRTELNHQYNSGLSQGVDNSYLLWNMSLGKKLFKNQQGEISLSVNDLLKQNVSIQRNIASDYVEDVQSTVLQRFFMVTFTYNIRKFTSGQAPDMEQENRRGPGGYKGGGYRQH</sequence>
<keyword evidence="2" id="KW-0813">Transport</keyword>
<evidence type="ECO:0000256" key="7">
    <source>
        <dbReference type="ARBA" id="ARBA00023237"/>
    </source>
</evidence>
<keyword evidence="3" id="KW-1134">Transmembrane beta strand</keyword>
<evidence type="ECO:0000256" key="9">
    <source>
        <dbReference type="SAM" id="SignalP"/>
    </source>
</evidence>
<dbReference type="RefSeq" id="WP_250429967.1">
    <property type="nucleotide sequence ID" value="NZ_JALPRR010000002.1"/>
</dbReference>
<keyword evidence="6" id="KW-0472">Membrane</keyword>
<evidence type="ECO:0000256" key="1">
    <source>
        <dbReference type="ARBA" id="ARBA00004571"/>
    </source>
</evidence>
<evidence type="ECO:0000259" key="10">
    <source>
        <dbReference type="Pfam" id="PF14905"/>
    </source>
</evidence>
<organism evidence="11 12">
    <name type="scientific">Pontibacter ruber</name>
    <dbReference type="NCBI Taxonomy" id="1343895"/>
    <lineage>
        <taxon>Bacteria</taxon>
        <taxon>Pseudomonadati</taxon>
        <taxon>Bacteroidota</taxon>
        <taxon>Cytophagia</taxon>
        <taxon>Cytophagales</taxon>
        <taxon>Hymenobacteraceae</taxon>
        <taxon>Pontibacter</taxon>
    </lineage>
</organism>
<dbReference type="InterPro" id="IPR037066">
    <property type="entry name" value="Plug_dom_sf"/>
</dbReference>
<evidence type="ECO:0000313" key="12">
    <source>
        <dbReference type="Proteomes" id="UP001597374"/>
    </source>
</evidence>
<dbReference type="SUPFAM" id="SSF49452">
    <property type="entry name" value="Starch-binding domain-like"/>
    <property type="match status" value="1"/>
</dbReference>
<evidence type="ECO:0000256" key="4">
    <source>
        <dbReference type="ARBA" id="ARBA00022692"/>
    </source>
</evidence>
<feature type="region of interest" description="Disordered" evidence="8">
    <location>
        <begin position="909"/>
        <end position="932"/>
    </location>
</feature>
<dbReference type="Gene3D" id="2.60.40.1120">
    <property type="entry name" value="Carboxypeptidase-like, regulatory domain"/>
    <property type="match status" value="1"/>
</dbReference>
<dbReference type="PANTHER" id="PTHR30069:SF29">
    <property type="entry name" value="HEMOGLOBIN AND HEMOGLOBIN-HAPTOGLOBIN-BINDING PROTEIN 1-RELATED"/>
    <property type="match status" value="1"/>
</dbReference>
<dbReference type="Pfam" id="PF14905">
    <property type="entry name" value="OMP_b-brl_3"/>
    <property type="match status" value="1"/>
</dbReference>
<dbReference type="InterPro" id="IPR039426">
    <property type="entry name" value="TonB-dep_rcpt-like"/>
</dbReference>
<dbReference type="SUPFAM" id="SSF56935">
    <property type="entry name" value="Porins"/>
    <property type="match status" value="1"/>
</dbReference>
<accession>A0ABW5CQK1</accession>
<dbReference type="Gene3D" id="2.40.170.20">
    <property type="entry name" value="TonB-dependent receptor, beta-barrel domain"/>
    <property type="match status" value="1"/>
</dbReference>
<feature type="domain" description="Outer membrane protein beta-barrel" evidence="10">
    <location>
        <begin position="433"/>
        <end position="900"/>
    </location>
</feature>
<dbReference type="InterPro" id="IPR013784">
    <property type="entry name" value="Carb-bd-like_fold"/>
</dbReference>